<dbReference type="PRINTS" id="PR00420">
    <property type="entry name" value="RNGMNOXGNASE"/>
</dbReference>
<protein>
    <recommendedName>
        <fullName evidence="8">FAD-binding domain-containing protein</fullName>
    </recommendedName>
</protein>
<gene>
    <name evidence="9" type="ORF">E8E12_001117</name>
</gene>
<dbReference type="Pfam" id="PF01494">
    <property type="entry name" value="FAD_binding_3"/>
    <property type="match status" value="1"/>
</dbReference>
<evidence type="ECO:0000256" key="3">
    <source>
        <dbReference type="ARBA" id="ARBA00007992"/>
    </source>
</evidence>
<evidence type="ECO:0000256" key="2">
    <source>
        <dbReference type="ARBA" id="ARBA00005179"/>
    </source>
</evidence>
<keyword evidence="6" id="KW-0560">Oxidoreductase</keyword>
<comment type="caution">
    <text evidence="9">The sequence shown here is derived from an EMBL/GenBank/DDBJ whole genome shotgun (WGS) entry which is preliminary data.</text>
</comment>
<keyword evidence="10" id="KW-1185">Reference proteome</keyword>
<dbReference type="Gene3D" id="3.50.50.60">
    <property type="entry name" value="FAD/NAD(P)-binding domain"/>
    <property type="match status" value="1"/>
</dbReference>
<evidence type="ECO:0000313" key="10">
    <source>
        <dbReference type="Proteomes" id="UP000758155"/>
    </source>
</evidence>
<dbReference type="PANTHER" id="PTHR47178:SF4">
    <property type="entry name" value="FAD-DEPENDENT MONOOXYGENASE APTC"/>
    <property type="match status" value="1"/>
</dbReference>
<comment type="similarity">
    <text evidence="3">Belongs to the paxM FAD-dependent monooxygenase family.</text>
</comment>
<dbReference type="InterPro" id="IPR036188">
    <property type="entry name" value="FAD/NAD-bd_sf"/>
</dbReference>
<dbReference type="SUPFAM" id="SSF51905">
    <property type="entry name" value="FAD/NAD(P)-binding domain"/>
    <property type="match status" value="1"/>
</dbReference>
<sequence length="381" mass="41918">MSQPTISIVGAGIGGLTLGRCLLQRGIRAVLYEKAPSSPRHTYAITLQPASYRPLLKALNIDEDSFKSCVAVDASTGGSGSINTEGYGYRNVEGASFRAHRGKFEELLREGLDVRWEHTLQKVEREEGAQLALEFADRQTTTADVVIDVEGPHSVIRKQFLPSANPDILPYVAFNGKRKISRKVFDNLYAPAFKDTTVVEVRHNDIVLNISINEGGEEQTSIGWIYSRPVRGLSDALHKPNRSNAAAKTIPQEFFTEVEGLERLSQPFTDVFDAGKLRKERILHWLMRSICISKDELQQLGQKGILLIGDAAHAEQIIGGSGANGAIEDGVSVAGWIAEKGTSDLASWYDDRFPSWQEGQEKCQASIAGIHEQQDADKETL</sequence>
<dbReference type="InterPro" id="IPR002938">
    <property type="entry name" value="FAD-bd"/>
</dbReference>
<dbReference type="GO" id="GO:0071949">
    <property type="term" value="F:FAD binding"/>
    <property type="evidence" value="ECO:0007669"/>
    <property type="project" value="InterPro"/>
</dbReference>
<reference evidence="9" key="1">
    <citation type="submission" date="2019-04" db="EMBL/GenBank/DDBJ databases">
        <title>Sequencing of skin fungus with MAO and IRED activity.</title>
        <authorList>
            <person name="Marsaioli A.J."/>
            <person name="Bonatto J.M.C."/>
            <person name="Reis Junior O."/>
        </authorList>
    </citation>
    <scope>NUCLEOTIDE SEQUENCE</scope>
    <source>
        <strain evidence="9">28M1</strain>
    </source>
</reference>
<proteinExistence type="inferred from homology"/>
<keyword evidence="4" id="KW-0285">Flavoprotein</keyword>
<comment type="cofactor">
    <cofactor evidence="1">
        <name>FAD</name>
        <dbReference type="ChEBI" id="CHEBI:57692"/>
    </cofactor>
</comment>
<dbReference type="GO" id="GO:0004497">
    <property type="term" value="F:monooxygenase activity"/>
    <property type="evidence" value="ECO:0007669"/>
    <property type="project" value="UniProtKB-KW"/>
</dbReference>
<comment type="pathway">
    <text evidence="2">Secondary metabolite biosynthesis.</text>
</comment>
<evidence type="ECO:0000256" key="6">
    <source>
        <dbReference type="ARBA" id="ARBA00023002"/>
    </source>
</evidence>
<dbReference type="AlphaFoldDB" id="A0A9P5BV19"/>
<keyword evidence="7" id="KW-0503">Monooxygenase</keyword>
<keyword evidence="5" id="KW-0274">FAD</keyword>
<evidence type="ECO:0000256" key="4">
    <source>
        <dbReference type="ARBA" id="ARBA00022630"/>
    </source>
</evidence>
<evidence type="ECO:0000259" key="8">
    <source>
        <dbReference type="Pfam" id="PF01494"/>
    </source>
</evidence>
<name>A0A9P5BV19_9PLEO</name>
<organism evidence="9 10">
    <name type="scientific">Didymella heteroderae</name>
    <dbReference type="NCBI Taxonomy" id="1769908"/>
    <lineage>
        <taxon>Eukaryota</taxon>
        <taxon>Fungi</taxon>
        <taxon>Dikarya</taxon>
        <taxon>Ascomycota</taxon>
        <taxon>Pezizomycotina</taxon>
        <taxon>Dothideomycetes</taxon>
        <taxon>Pleosporomycetidae</taxon>
        <taxon>Pleosporales</taxon>
        <taxon>Pleosporineae</taxon>
        <taxon>Didymellaceae</taxon>
        <taxon>Didymella</taxon>
    </lineage>
</organism>
<dbReference type="Proteomes" id="UP000758155">
    <property type="component" value="Unassembled WGS sequence"/>
</dbReference>
<feature type="domain" description="FAD-binding" evidence="8">
    <location>
        <begin position="6"/>
        <end position="338"/>
    </location>
</feature>
<evidence type="ECO:0000256" key="1">
    <source>
        <dbReference type="ARBA" id="ARBA00001974"/>
    </source>
</evidence>
<evidence type="ECO:0000313" key="9">
    <source>
        <dbReference type="EMBL" id="KAF3031323.1"/>
    </source>
</evidence>
<evidence type="ECO:0000256" key="7">
    <source>
        <dbReference type="ARBA" id="ARBA00023033"/>
    </source>
</evidence>
<evidence type="ECO:0000256" key="5">
    <source>
        <dbReference type="ARBA" id="ARBA00022827"/>
    </source>
</evidence>
<dbReference type="PANTHER" id="PTHR47178">
    <property type="entry name" value="MONOOXYGENASE, FAD-BINDING"/>
    <property type="match status" value="1"/>
</dbReference>
<dbReference type="OrthoDB" id="47494at2759"/>
<accession>A0A9P5BV19</accession>
<dbReference type="EMBL" id="SWKV01000162">
    <property type="protein sequence ID" value="KAF3031323.1"/>
    <property type="molecule type" value="Genomic_DNA"/>
</dbReference>